<dbReference type="GO" id="GO:0034975">
    <property type="term" value="P:protein folding in endoplasmic reticulum"/>
    <property type="evidence" value="ECO:0007669"/>
    <property type="project" value="TreeGrafter"/>
</dbReference>
<evidence type="ECO:0000256" key="1">
    <source>
        <dbReference type="ARBA" id="ARBA00004308"/>
    </source>
</evidence>
<keyword evidence="4 7" id="KW-0472">Membrane</keyword>
<feature type="region of interest" description="Disordered" evidence="6">
    <location>
        <begin position="357"/>
        <end position="377"/>
    </location>
</feature>
<evidence type="ECO:0000256" key="6">
    <source>
        <dbReference type="SAM" id="MobiDB-lite"/>
    </source>
</evidence>
<keyword evidence="8" id="KW-0732">Signal</keyword>
<keyword evidence="5" id="KW-0175">Coiled coil</keyword>
<keyword evidence="2 7" id="KW-0812">Transmembrane</keyword>
<dbReference type="InterPro" id="IPR012919">
    <property type="entry name" value="SUN_dom"/>
</dbReference>
<evidence type="ECO:0000256" key="8">
    <source>
        <dbReference type="SAM" id="SignalP"/>
    </source>
</evidence>
<dbReference type="PROSITE" id="PS51469">
    <property type="entry name" value="SUN"/>
    <property type="match status" value="1"/>
</dbReference>
<dbReference type="PANTHER" id="PTHR12953">
    <property type="entry name" value="MEMBRANE PROTEIN CH1 RELATED"/>
    <property type="match status" value="1"/>
</dbReference>
<gene>
    <name evidence="10" type="primary">AlNc14C345G10848</name>
    <name evidence="10" type="ORF">ALNC14_122290</name>
</gene>
<feature type="domain" description="SUN" evidence="9">
    <location>
        <begin position="90"/>
        <end position="250"/>
    </location>
</feature>
<dbReference type="InterPro" id="IPR008979">
    <property type="entry name" value="Galactose-bd-like_sf"/>
</dbReference>
<name>F0WX93_9STRA</name>
<feature type="coiled-coil region" evidence="5">
    <location>
        <begin position="444"/>
        <end position="475"/>
    </location>
</feature>
<dbReference type="GO" id="GO:0016020">
    <property type="term" value="C:membrane"/>
    <property type="evidence" value="ECO:0007669"/>
    <property type="project" value="InterPro"/>
</dbReference>
<dbReference type="GO" id="GO:0005737">
    <property type="term" value="C:cytoplasm"/>
    <property type="evidence" value="ECO:0007669"/>
    <property type="project" value="TreeGrafter"/>
</dbReference>
<keyword evidence="3 7" id="KW-1133">Transmembrane helix</keyword>
<protein>
    <submittedName>
        <fullName evidence="10">Uncharacterized protein AlNc14C345G10848</fullName>
    </submittedName>
</protein>
<evidence type="ECO:0000259" key="9">
    <source>
        <dbReference type="PROSITE" id="PS51469"/>
    </source>
</evidence>
<evidence type="ECO:0000256" key="4">
    <source>
        <dbReference type="ARBA" id="ARBA00023136"/>
    </source>
</evidence>
<accession>F0WX93</accession>
<evidence type="ECO:0000256" key="2">
    <source>
        <dbReference type="ARBA" id="ARBA00022692"/>
    </source>
</evidence>
<reference evidence="10" key="2">
    <citation type="submission" date="2011-02" db="EMBL/GenBank/DDBJ databases">
        <authorList>
            <person name="MacLean D."/>
        </authorList>
    </citation>
    <scope>NUCLEOTIDE SEQUENCE</scope>
</reference>
<dbReference type="GO" id="GO:0012505">
    <property type="term" value="C:endomembrane system"/>
    <property type="evidence" value="ECO:0007669"/>
    <property type="project" value="UniProtKB-SubCell"/>
</dbReference>
<evidence type="ECO:0000256" key="3">
    <source>
        <dbReference type="ARBA" id="ARBA00022989"/>
    </source>
</evidence>
<reference evidence="10" key="1">
    <citation type="journal article" date="2011" name="PLoS Biol.">
        <title>Gene gain and loss during evolution of obligate parasitism in the white rust pathogen of Arabidopsis thaliana.</title>
        <authorList>
            <person name="Kemen E."/>
            <person name="Gardiner A."/>
            <person name="Schultz-Larsen T."/>
            <person name="Kemen A.C."/>
            <person name="Balmuth A.L."/>
            <person name="Robert-Seilaniantz A."/>
            <person name="Bailey K."/>
            <person name="Holub E."/>
            <person name="Studholme D.J."/>
            <person name="Maclean D."/>
            <person name="Jones J.D."/>
        </authorList>
    </citation>
    <scope>NUCLEOTIDE SEQUENCE</scope>
</reference>
<feature type="compositionally biased region" description="Basic and acidic residues" evidence="6">
    <location>
        <begin position="32"/>
        <end position="59"/>
    </location>
</feature>
<dbReference type="EMBL" id="FR824390">
    <property type="protein sequence ID" value="CCA26085.1"/>
    <property type="molecule type" value="Genomic_DNA"/>
</dbReference>
<proteinExistence type="predicted"/>
<evidence type="ECO:0000256" key="7">
    <source>
        <dbReference type="SAM" id="Phobius"/>
    </source>
</evidence>
<dbReference type="AlphaFoldDB" id="F0WX93"/>
<sequence length="639" mass="72935">MNKSWRLWFSIILCLCMRNVRTILTPDTEPERLALSDSDKEGSDAKRVEDDAQIDRSNDDSEPSSAYEISERGFKAVEMDEEEVVEISDTMNAEHNIGSEIYDQDTGSKRQNYASLDAGATILDAANDVKSPTNLLVPDKDRYMLFPCEKSARWVLISLSEDVHAEAITIANFEQFSSPVKDFLILGSLNYPTETWYVLGNFTAQQIQGEQDFPLNSKQHVRYIKIRLLNHYGAEYYCTLSQLKIYGKSFSQVISQLEKRIEEDVDLVPRTHASEKDATESFVNKGEKEDEAELTQCTLSDKKREIEAAQKESKLSLGNATCAANEWIVPDIWNEETDFESGKSVKLETPSGLAMDQDSAQENVQGSGAMDPSSLSYRKPNTTTLESSATLTAVPTHQGQGFGRLESIFIRITKKLHMLEMNQSVLVRSMEHFQQESVAFSELLQKHEEMLTSSLNELKALIRAMNLKMEQDENRSQFERIESQLAIDDLRNDVASLWSDIMLLREIIVTMKAGILCAIVLSVFVIGFFLLRILFRCLKKCKRRADLRDLFRRLNRGDYDAEELEYDVASFDALRDVLFDGRGPRYVNRKQRFGTSWDDLAIERKTLRQKILAEPTLYRFLYTRQANKSSSTITDARIK</sequence>
<feature type="transmembrane region" description="Helical" evidence="7">
    <location>
        <begin position="513"/>
        <end position="535"/>
    </location>
</feature>
<organism evidence="10">
    <name type="scientific">Albugo laibachii Nc14</name>
    <dbReference type="NCBI Taxonomy" id="890382"/>
    <lineage>
        <taxon>Eukaryota</taxon>
        <taxon>Sar</taxon>
        <taxon>Stramenopiles</taxon>
        <taxon>Oomycota</taxon>
        <taxon>Peronosporomycetes</taxon>
        <taxon>Albuginales</taxon>
        <taxon>Albuginaceae</taxon>
        <taxon>Albugo</taxon>
    </lineage>
</organism>
<dbReference type="Gene3D" id="2.60.120.260">
    <property type="entry name" value="Galactose-binding domain-like"/>
    <property type="match status" value="1"/>
</dbReference>
<dbReference type="InterPro" id="IPR045120">
    <property type="entry name" value="Suco/Slp1-like"/>
</dbReference>
<dbReference type="SUPFAM" id="SSF49785">
    <property type="entry name" value="Galactose-binding domain-like"/>
    <property type="match status" value="1"/>
</dbReference>
<feature type="signal peptide" evidence="8">
    <location>
        <begin position="1"/>
        <end position="22"/>
    </location>
</feature>
<feature type="chain" id="PRO_5003261802" evidence="8">
    <location>
        <begin position="23"/>
        <end position="639"/>
    </location>
</feature>
<dbReference type="Pfam" id="PF07738">
    <property type="entry name" value="Sad1_UNC"/>
    <property type="match status" value="1"/>
</dbReference>
<dbReference type="HOGENOM" id="CLU_024106_0_0_1"/>
<evidence type="ECO:0000313" key="10">
    <source>
        <dbReference type="EMBL" id="CCA26085.1"/>
    </source>
</evidence>
<evidence type="ECO:0000256" key="5">
    <source>
        <dbReference type="SAM" id="Coils"/>
    </source>
</evidence>
<comment type="subcellular location">
    <subcellularLocation>
        <location evidence="1">Endomembrane system</location>
    </subcellularLocation>
</comment>
<feature type="region of interest" description="Disordered" evidence="6">
    <location>
        <begin position="32"/>
        <end position="68"/>
    </location>
</feature>
<dbReference type="PANTHER" id="PTHR12953:SF0">
    <property type="entry name" value="SUN DOMAIN-CONTAINING OSSIFICATION FACTOR"/>
    <property type="match status" value="1"/>
</dbReference>